<sequence length="82" mass="9191">MKPENALLPLDLPARLPRLVLGRRIRGQQVKVASPMAIPLPEMPAFQLLLLPPLRLVAHGAALPRQPPGRRRRRRINSVSKL</sequence>
<dbReference type="PaxDb" id="39947-A0A0P0WN60"/>
<feature type="region of interest" description="Disordered" evidence="1">
    <location>
        <begin position="62"/>
        <end position="82"/>
    </location>
</feature>
<organism evidence="2 3">
    <name type="scientific">Oryza sativa subsp. japonica</name>
    <name type="common">Rice</name>
    <dbReference type="NCBI Taxonomy" id="39947"/>
    <lineage>
        <taxon>Eukaryota</taxon>
        <taxon>Viridiplantae</taxon>
        <taxon>Streptophyta</taxon>
        <taxon>Embryophyta</taxon>
        <taxon>Tracheophyta</taxon>
        <taxon>Spermatophyta</taxon>
        <taxon>Magnoliopsida</taxon>
        <taxon>Liliopsida</taxon>
        <taxon>Poales</taxon>
        <taxon>Poaceae</taxon>
        <taxon>BOP clade</taxon>
        <taxon>Oryzoideae</taxon>
        <taxon>Oryzeae</taxon>
        <taxon>Oryzinae</taxon>
        <taxon>Oryza</taxon>
        <taxon>Oryza sativa</taxon>
    </lineage>
</organism>
<dbReference type="InParanoid" id="A0A0P0WN60"/>
<reference evidence="2 3" key="3">
    <citation type="journal article" date="2013" name="Rice">
        <title>Improvement of the Oryza sativa Nipponbare reference genome using next generation sequence and optical map data.</title>
        <authorList>
            <person name="Kawahara Y."/>
            <person name="de la Bastide M."/>
            <person name="Hamilton J.P."/>
            <person name="Kanamori H."/>
            <person name="McCombie W.R."/>
            <person name="Ouyang S."/>
            <person name="Schwartz D.C."/>
            <person name="Tanaka T."/>
            <person name="Wu J."/>
            <person name="Zhou S."/>
            <person name="Childs K.L."/>
            <person name="Davidson R.M."/>
            <person name="Lin H."/>
            <person name="Quesada-Ocampo L."/>
            <person name="Vaillancourt B."/>
            <person name="Sakai H."/>
            <person name="Lee S.S."/>
            <person name="Kim J."/>
            <person name="Numa H."/>
            <person name="Itoh T."/>
            <person name="Buell C.R."/>
            <person name="Matsumoto T."/>
        </authorList>
    </citation>
    <scope>NUCLEOTIDE SEQUENCE [LARGE SCALE GENOMIC DNA]</scope>
    <source>
        <strain evidence="3">cv. Nipponbare</strain>
    </source>
</reference>
<name>A0A0P0WN60_ORYSJ</name>
<evidence type="ECO:0000313" key="3">
    <source>
        <dbReference type="Proteomes" id="UP000059680"/>
    </source>
</evidence>
<evidence type="ECO:0000256" key="1">
    <source>
        <dbReference type="SAM" id="MobiDB-lite"/>
    </source>
</evidence>
<protein>
    <submittedName>
        <fullName evidence="2">Os05g0445650 protein</fullName>
    </submittedName>
</protein>
<dbReference type="Proteomes" id="UP000059680">
    <property type="component" value="Chromosome 5"/>
</dbReference>
<keyword evidence="3" id="KW-1185">Reference proteome</keyword>
<dbReference type="EMBL" id="AP014961">
    <property type="protein sequence ID" value="BAS94280.1"/>
    <property type="molecule type" value="Genomic_DNA"/>
</dbReference>
<reference evidence="3" key="1">
    <citation type="journal article" date="2005" name="Nature">
        <title>The map-based sequence of the rice genome.</title>
        <authorList>
            <consortium name="International rice genome sequencing project (IRGSP)"/>
            <person name="Matsumoto T."/>
            <person name="Wu J."/>
            <person name="Kanamori H."/>
            <person name="Katayose Y."/>
            <person name="Fujisawa M."/>
            <person name="Namiki N."/>
            <person name="Mizuno H."/>
            <person name="Yamamoto K."/>
            <person name="Antonio B.A."/>
            <person name="Baba T."/>
            <person name="Sakata K."/>
            <person name="Nagamura Y."/>
            <person name="Aoki H."/>
            <person name="Arikawa K."/>
            <person name="Arita K."/>
            <person name="Bito T."/>
            <person name="Chiden Y."/>
            <person name="Fujitsuka N."/>
            <person name="Fukunaka R."/>
            <person name="Hamada M."/>
            <person name="Harada C."/>
            <person name="Hayashi A."/>
            <person name="Hijishita S."/>
            <person name="Honda M."/>
            <person name="Hosokawa S."/>
            <person name="Ichikawa Y."/>
            <person name="Idonuma A."/>
            <person name="Iijima M."/>
            <person name="Ikeda M."/>
            <person name="Ikeno M."/>
            <person name="Ito K."/>
            <person name="Ito S."/>
            <person name="Ito T."/>
            <person name="Ito Y."/>
            <person name="Ito Y."/>
            <person name="Iwabuchi A."/>
            <person name="Kamiya K."/>
            <person name="Karasawa W."/>
            <person name="Kurita K."/>
            <person name="Katagiri S."/>
            <person name="Kikuta A."/>
            <person name="Kobayashi H."/>
            <person name="Kobayashi N."/>
            <person name="Machita K."/>
            <person name="Maehara T."/>
            <person name="Masukawa M."/>
            <person name="Mizubayashi T."/>
            <person name="Mukai Y."/>
            <person name="Nagasaki H."/>
            <person name="Nagata Y."/>
            <person name="Naito S."/>
            <person name="Nakashima M."/>
            <person name="Nakama Y."/>
            <person name="Nakamichi Y."/>
            <person name="Nakamura M."/>
            <person name="Meguro A."/>
            <person name="Negishi M."/>
            <person name="Ohta I."/>
            <person name="Ohta T."/>
            <person name="Okamoto M."/>
            <person name="Ono N."/>
            <person name="Saji S."/>
            <person name="Sakaguchi M."/>
            <person name="Sakai K."/>
            <person name="Shibata M."/>
            <person name="Shimokawa T."/>
            <person name="Song J."/>
            <person name="Takazaki Y."/>
            <person name="Terasawa K."/>
            <person name="Tsugane M."/>
            <person name="Tsuji K."/>
            <person name="Ueda S."/>
            <person name="Waki K."/>
            <person name="Yamagata H."/>
            <person name="Yamamoto M."/>
            <person name="Yamamoto S."/>
            <person name="Yamane H."/>
            <person name="Yoshiki S."/>
            <person name="Yoshihara R."/>
            <person name="Yukawa K."/>
            <person name="Zhong H."/>
            <person name="Yano M."/>
            <person name="Yuan Q."/>
            <person name="Ouyang S."/>
            <person name="Liu J."/>
            <person name="Jones K.M."/>
            <person name="Gansberger K."/>
            <person name="Moffat K."/>
            <person name="Hill J."/>
            <person name="Bera J."/>
            <person name="Fadrosh D."/>
            <person name="Jin S."/>
            <person name="Johri S."/>
            <person name="Kim M."/>
            <person name="Overton L."/>
            <person name="Reardon M."/>
            <person name="Tsitrin T."/>
            <person name="Vuong H."/>
            <person name="Weaver B."/>
            <person name="Ciecko A."/>
            <person name="Tallon L."/>
            <person name="Jackson J."/>
            <person name="Pai G."/>
            <person name="Aken S.V."/>
            <person name="Utterback T."/>
            <person name="Reidmuller S."/>
            <person name="Feldblyum T."/>
            <person name="Hsiao J."/>
            <person name="Zismann V."/>
            <person name="Iobst S."/>
            <person name="de Vazeille A.R."/>
            <person name="Buell C.R."/>
            <person name="Ying K."/>
            <person name="Li Y."/>
            <person name="Lu T."/>
            <person name="Huang Y."/>
            <person name="Zhao Q."/>
            <person name="Feng Q."/>
            <person name="Zhang L."/>
            <person name="Zhu J."/>
            <person name="Weng Q."/>
            <person name="Mu J."/>
            <person name="Lu Y."/>
            <person name="Fan D."/>
            <person name="Liu Y."/>
            <person name="Guan J."/>
            <person name="Zhang Y."/>
            <person name="Yu S."/>
            <person name="Liu X."/>
            <person name="Zhang Y."/>
            <person name="Hong G."/>
            <person name="Han B."/>
            <person name="Choisne N."/>
            <person name="Demange N."/>
            <person name="Orjeda G."/>
            <person name="Samain S."/>
            <person name="Cattolico L."/>
            <person name="Pelletier E."/>
            <person name="Couloux A."/>
            <person name="Segurens B."/>
            <person name="Wincker P."/>
            <person name="D'Hont A."/>
            <person name="Scarpelli C."/>
            <person name="Weissenbach J."/>
            <person name="Salanoubat M."/>
            <person name="Quetier F."/>
            <person name="Yu Y."/>
            <person name="Kim H.R."/>
            <person name="Rambo T."/>
            <person name="Currie J."/>
            <person name="Collura K."/>
            <person name="Luo M."/>
            <person name="Yang T."/>
            <person name="Ammiraju J.S.S."/>
            <person name="Engler F."/>
            <person name="Soderlund C."/>
            <person name="Wing R.A."/>
            <person name="Palmer L.E."/>
            <person name="de la Bastide M."/>
            <person name="Spiegel L."/>
            <person name="Nascimento L."/>
            <person name="Zutavern T."/>
            <person name="O'Shaughnessy A."/>
            <person name="Dike S."/>
            <person name="Dedhia N."/>
            <person name="Preston R."/>
            <person name="Balija V."/>
            <person name="McCombie W.R."/>
            <person name="Chow T."/>
            <person name="Chen H."/>
            <person name="Chung M."/>
            <person name="Chen C."/>
            <person name="Shaw J."/>
            <person name="Wu H."/>
            <person name="Hsiao K."/>
            <person name="Chao Y."/>
            <person name="Chu M."/>
            <person name="Cheng C."/>
            <person name="Hour A."/>
            <person name="Lee P."/>
            <person name="Lin S."/>
            <person name="Lin Y."/>
            <person name="Liou J."/>
            <person name="Liu S."/>
            <person name="Hsing Y."/>
            <person name="Raghuvanshi S."/>
            <person name="Mohanty A."/>
            <person name="Bharti A.K."/>
            <person name="Gaur A."/>
            <person name="Gupta V."/>
            <person name="Kumar D."/>
            <person name="Ravi V."/>
            <person name="Vij S."/>
            <person name="Kapur A."/>
            <person name="Khurana P."/>
            <person name="Khurana P."/>
            <person name="Khurana J.P."/>
            <person name="Tyagi A.K."/>
            <person name="Gaikwad K."/>
            <person name="Singh A."/>
            <person name="Dalal V."/>
            <person name="Srivastava S."/>
            <person name="Dixit A."/>
            <person name="Pal A.K."/>
            <person name="Ghazi I.A."/>
            <person name="Yadav M."/>
            <person name="Pandit A."/>
            <person name="Bhargava A."/>
            <person name="Sureshbabu K."/>
            <person name="Batra K."/>
            <person name="Sharma T.R."/>
            <person name="Mohapatra T."/>
            <person name="Singh N.K."/>
            <person name="Messing J."/>
            <person name="Nelson A.B."/>
            <person name="Fuks G."/>
            <person name="Kavchok S."/>
            <person name="Keizer G."/>
            <person name="Linton E."/>
            <person name="Llaca V."/>
            <person name="Song R."/>
            <person name="Tanyolac B."/>
            <person name="Young S."/>
            <person name="Ho-Il K."/>
            <person name="Hahn J.H."/>
            <person name="Sangsakoo G."/>
            <person name="Vanavichit A."/>
            <person name="de Mattos Luiz.A.T."/>
            <person name="Zimmer P.D."/>
            <person name="Malone G."/>
            <person name="Dellagostin O."/>
            <person name="de Oliveira A.C."/>
            <person name="Bevan M."/>
            <person name="Bancroft I."/>
            <person name="Minx P."/>
            <person name="Cordum H."/>
            <person name="Wilson R."/>
            <person name="Cheng Z."/>
            <person name="Jin W."/>
            <person name="Jiang J."/>
            <person name="Leong S.A."/>
            <person name="Iwama H."/>
            <person name="Gojobori T."/>
            <person name="Itoh T."/>
            <person name="Niimura Y."/>
            <person name="Fujii Y."/>
            <person name="Habara T."/>
            <person name="Sakai H."/>
            <person name="Sato Y."/>
            <person name="Wilson G."/>
            <person name="Kumar K."/>
            <person name="McCouch S."/>
            <person name="Juretic N."/>
            <person name="Hoen D."/>
            <person name="Wright S."/>
            <person name="Bruskiewich R."/>
            <person name="Bureau T."/>
            <person name="Miyao A."/>
            <person name="Hirochika H."/>
            <person name="Nishikawa T."/>
            <person name="Kadowaki K."/>
            <person name="Sugiura M."/>
            <person name="Burr B."/>
            <person name="Sasaki T."/>
        </authorList>
    </citation>
    <scope>NUCLEOTIDE SEQUENCE [LARGE SCALE GENOMIC DNA]</scope>
    <source>
        <strain evidence="3">cv. Nipponbare</strain>
    </source>
</reference>
<dbReference type="Gramene" id="Os05t0445650-00">
    <property type="protein sequence ID" value="Os05t0445650-00"/>
    <property type="gene ID" value="Os05g0445650"/>
</dbReference>
<gene>
    <name evidence="2" type="ordered locus">Os05g0445650</name>
    <name evidence="2" type="ORF">OSNPB_050445650</name>
</gene>
<reference evidence="2 3" key="2">
    <citation type="journal article" date="2013" name="Plant Cell Physiol.">
        <title>Rice Annotation Project Database (RAP-DB): an integrative and interactive database for rice genomics.</title>
        <authorList>
            <person name="Sakai H."/>
            <person name="Lee S.S."/>
            <person name="Tanaka T."/>
            <person name="Numa H."/>
            <person name="Kim J."/>
            <person name="Kawahara Y."/>
            <person name="Wakimoto H."/>
            <person name="Yang C.C."/>
            <person name="Iwamoto M."/>
            <person name="Abe T."/>
            <person name="Yamada Y."/>
            <person name="Muto A."/>
            <person name="Inokuchi H."/>
            <person name="Ikemura T."/>
            <person name="Matsumoto T."/>
            <person name="Sasaki T."/>
            <person name="Itoh T."/>
        </authorList>
    </citation>
    <scope>NUCLEOTIDE SEQUENCE [LARGE SCALE GENOMIC DNA]</scope>
    <source>
        <strain evidence="3">cv. Nipponbare</strain>
    </source>
</reference>
<dbReference type="AlphaFoldDB" id="A0A0P0WN60"/>
<accession>A0A0P0WN60</accession>
<evidence type="ECO:0000313" key="2">
    <source>
        <dbReference type="EMBL" id="BAS94280.1"/>
    </source>
</evidence>
<proteinExistence type="predicted"/>